<evidence type="ECO:0000313" key="4">
    <source>
        <dbReference type="EMBL" id="OZI69316.1"/>
    </source>
</evidence>
<dbReference type="InterPro" id="IPR036409">
    <property type="entry name" value="Aldolase_II/adducin_N_sf"/>
</dbReference>
<feature type="domain" description="Class II aldolase/adducin N-terminal" evidence="2">
    <location>
        <begin position="46"/>
        <end position="223"/>
    </location>
</feature>
<reference evidence="3 6" key="1">
    <citation type="submission" date="2017-05" db="EMBL/GenBank/DDBJ databases">
        <title>Complete and WGS of Bordetella genogroups.</title>
        <authorList>
            <person name="Spilker T."/>
            <person name="LiPuma J."/>
        </authorList>
    </citation>
    <scope>NUCLEOTIDE SEQUENCE [LARGE SCALE GENOMIC DNA]</scope>
    <source>
        <strain evidence="3 6">AU17610</strain>
    </source>
</reference>
<proteinExistence type="inferred from homology"/>
<accession>A0A261RVT9</accession>
<evidence type="ECO:0000313" key="5">
    <source>
        <dbReference type="Proteomes" id="UP000216354"/>
    </source>
</evidence>
<dbReference type="GO" id="GO:0051015">
    <property type="term" value="F:actin filament binding"/>
    <property type="evidence" value="ECO:0007669"/>
    <property type="project" value="TreeGrafter"/>
</dbReference>
<sequence>MHGGPRCNATPVLHQETSVDDKQLQSDAFFQRSANKLDFGNWTEQEKIALSCRILASEGHSETLAGQITVRNEDGTYYTTALAQAFDEVRPEKLIRINENMEVLEGEGVPNPAVRFHFWVYRARPDVRCIIHTHPPYVSTLSMTGRPLVVSHMDATPFHNDCAHLAEWPGLPIADQEGVIISAALGRKRCVLLANHGFLAATSSVEETLYLSVLIERAARNQLLAASAYGEVRPVDDALAAESHDFLLKPSIVRASFAMFARRIERRPG</sequence>
<evidence type="ECO:0000259" key="2">
    <source>
        <dbReference type="SMART" id="SM01007"/>
    </source>
</evidence>
<dbReference type="SMART" id="SM01007">
    <property type="entry name" value="Aldolase_II"/>
    <property type="match status" value="1"/>
</dbReference>
<evidence type="ECO:0000313" key="6">
    <source>
        <dbReference type="Proteomes" id="UP000217005"/>
    </source>
</evidence>
<evidence type="ECO:0000313" key="3">
    <source>
        <dbReference type="EMBL" id="OZI29045.1"/>
    </source>
</evidence>
<protein>
    <submittedName>
        <fullName evidence="3">Aldolase</fullName>
    </submittedName>
</protein>
<evidence type="ECO:0000256" key="1">
    <source>
        <dbReference type="ARBA" id="ARBA00037961"/>
    </source>
</evidence>
<dbReference type="SUPFAM" id="SSF53639">
    <property type="entry name" value="AraD/HMP-PK domain-like"/>
    <property type="match status" value="1"/>
</dbReference>
<dbReference type="AlphaFoldDB" id="A0A261RVT9"/>
<dbReference type="InterPro" id="IPR001303">
    <property type="entry name" value="Aldolase_II/adducin_N"/>
</dbReference>
<dbReference type="EMBL" id="NEVL01000006">
    <property type="protein sequence ID" value="OZI29045.1"/>
    <property type="molecule type" value="Genomic_DNA"/>
</dbReference>
<organism evidence="3 6">
    <name type="scientific">Bordetella genomosp. 1</name>
    <dbReference type="NCBI Taxonomy" id="1395607"/>
    <lineage>
        <taxon>Bacteria</taxon>
        <taxon>Pseudomonadati</taxon>
        <taxon>Pseudomonadota</taxon>
        <taxon>Betaproteobacteria</taxon>
        <taxon>Burkholderiales</taxon>
        <taxon>Alcaligenaceae</taxon>
        <taxon>Bordetella</taxon>
    </lineage>
</organism>
<dbReference type="EMBL" id="NEVR01000001">
    <property type="protein sequence ID" value="OZI69316.1"/>
    <property type="molecule type" value="Genomic_DNA"/>
</dbReference>
<dbReference type="Proteomes" id="UP000216354">
    <property type="component" value="Unassembled WGS sequence"/>
</dbReference>
<dbReference type="PANTHER" id="PTHR10672:SF3">
    <property type="entry name" value="PROTEIN HU-LI TAI SHAO"/>
    <property type="match status" value="1"/>
</dbReference>
<dbReference type="Gene3D" id="3.40.225.10">
    <property type="entry name" value="Class II aldolase/adducin N-terminal domain"/>
    <property type="match status" value="1"/>
</dbReference>
<dbReference type="NCBIfam" id="NF005484">
    <property type="entry name" value="PRK07090.1"/>
    <property type="match status" value="1"/>
</dbReference>
<name>A0A261RVT9_9BORD</name>
<dbReference type="Proteomes" id="UP000217005">
    <property type="component" value="Unassembled WGS sequence"/>
</dbReference>
<dbReference type="Pfam" id="PF00596">
    <property type="entry name" value="Aldolase_II"/>
    <property type="match status" value="1"/>
</dbReference>
<comment type="caution">
    <text evidence="3">The sequence shown here is derived from an EMBL/GenBank/DDBJ whole genome shotgun (WGS) entry which is preliminary data.</text>
</comment>
<dbReference type="GO" id="GO:0005856">
    <property type="term" value="C:cytoskeleton"/>
    <property type="evidence" value="ECO:0007669"/>
    <property type="project" value="TreeGrafter"/>
</dbReference>
<keyword evidence="5" id="KW-1185">Reference proteome</keyword>
<comment type="similarity">
    <text evidence="1">Belongs to the aldolase class II family.</text>
</comment>
<dbReference type="InterPro" id="IPR051017">
    <property type="entry name" value="Aldolase-II_Adducin_sf"/>
</dbReference>
<dbReference type="RefSeq" id="WP_094828969.1">
    <property type="nucleotide sequence ID" value="NZ_NEVL01000006.1"/>
</dbReference>
<gene>
    <name evidence="4" type="ORF">CAL27_00440</name>
    <name evidence="3" type="ORF">CEG14_23280</name>
</gene>
<dbReference type="PANTHER" id="PTHR10672">
    <property type="entry name" value="ADDUCIN"/>
    <property type="match status" value="1"/>
</dbReference>
<dbReference type="OrthoDB" id="5500703at2"/>
<reference evidence="4 5" key="2">
    <citation type="submission" date="2017-05" db="EMBL/GenBank/DDBJ databases">
        <title>Complete and WGS of Bordetella genogroups.</title>
        <authorList>
            <person name="Spilker T."/>
            <person name="Lipuma J."/>
        </authorList>
    </citation>
    <scope>NUCLEOTIDE SEQUENCE [LARGE SCALE GENOMIC DNA]</scope>
    <source>
        <strain evidence="4 5">AU9795</strain>
    </source>
</reference>